<protein>
    <submittedName>
        <fullName evidence="2">Uncharacterized protein</fullName>
    </submittedName>
</protein>
<dbReference type="Proteomes" id="UP000325577">
    <property type="component" value="Linkage Group LG2"/>
</dbReference>
<evidence type="ECO:0000313" key="2">
    <source>
        <dbReference type="EMBL" id="KAA8531293.1"/>
    </source>
</evidence>
<dbReference type="AlphaFoldDB" id="A0A5J5AJT5"/>
<keyword evidence="3" id="KW-1185">Reference proteome</keyword>
<dbReference type="EMBL" id="CM018043">
    <property type="protein sequence ID" value="KAA8531293.1"/>
    <property type="molecule type" value="Genomic_DNA"/>
</dbReference>
<gene>
    <name evidence="2" type="ORF">F0562_006002</name>
</gene>
<sequence length="229" mass="25487">MDLRNKVMSGFQPLRKKRAVAGEPTTSILAKRVALGHGFSSEKTATEENVQNPSTILPELSSLTRGTNIARTSTPSRMREKEVTNSEQRRKSSIRTLGEDNLLLPSIRDALRMAWDLSWEKILGKLAQVSITQAVHGGFVSLCRTAISEVKTGHRSEIEATQVAAVKEKKDKILKLKRRLVSDGYNLCLKKMAKAYPEVNNKLLDQIEVSANKSREYEDNGEPIDSSIP</sequence>
<proteinExistence type="predicted"/>
<accession>A0A5J5AJT5</accession>
<evidence type="ECO:0000313" key="3">
    <source>
        <dbReference type="Proteomes" id="UP000325577"/>
    </source>
</evidence>
<organism evidence="2 3">
    <name type="scientific">Nyssa sinensis</name>
    <dbReference type="NCBI Taxonomy" id="561372"/>
    <lineage>
        <taxon>Eukaryota</taxon>
        <taxon>Viridiplantae</taxon>
        <taxon>Streptophyta</taxon>
        <taxon>Embryophyta</taxon>
        <taxon>Tracheophyta</taxon>
        <taxon>Spermatophyta</taxon>
        <taxon>Magnoliopsida</taxon>
        <taxon>eudicotyledons</taxon>
        <taxon>Gunneridae</taxon>
        <taxon>Pentapetalae</taxon>
        <taxon>asterids</taxon>
        <taxon>Cornales</taxon>
        <taxon>Nyssaceae</taxon>
        <taxon>Nyssa</taxon>
    </lineage>
</organism>
<feature type="region of interest" description="Disordered" evidence="1">
    <location>
        <begin position="69"/>
        <end position="92"/>
    </location>
</feature>
<name>A0A5J5AJT5_9ASTE</name>
<evidence type="ECO:0000256" key="1">
    <source>
        <dbReference type="SAM" id="MobiDB-lite"/>
    </source>
</evidence>
<feature type="compositionally biased region" description="Basic and acidic residues" evidence="1">
    <location>
        <begin position="77"/>
        <end position="90"/>
    </location>
</feature>
<reference evidence="2 3" key="1">
    <citation type="submission" date="2019-09" db="EMBL/GenBank/DDBJ databases">
        <title>A chromosome-level genome assembly of the Chinese tupelo Nyssa sinensis.</title>
        <authorList>
            <person name="Yang X."/>
            <person name="Kang M."/>
            <person name="Yang Y."/>
            <person name="Xiong H."/>
            <person name="Wang M."/>
            <person name="Zhang Z."/>
            <person name="Wang Z."/>
            <person name="Wu H."/>
            <person name="Ma T."/>
            <person name="Liu J."/>
            <person name="Xi Z."/>
        </authorList>
    </citation>
    <scope>NUCLEOTIDE SEQUENCE [LARGE SCALE GENOMIC DNA]</scope>
    <source>
        <strain evidence="2">J267</strain>
        <tissue evidence="2">Leaf</tissue>
    </source>
</reference>